<dbReference type="Gene3D" id="3.40.630.30">
    <property type="match status" value="1"/>
</dbReference>
<dbReference type="InterPro" id="IPR017255">
    <property type="entry name" value="AcTrfase_GNAT_prd"/>
</dbReference>
<dbReference type="PANTHER" id="PTHR43072">
    <property type="entry name" value="N-ACETYLTRANSFERASE"/>
    <property type="match status" value="1"/>
</dbReference>
<dbReference type="InParanoid" id="Q2LXL8"/>
<keyword evidence="3" id="KW-1185">Reference proteome</keyword>
<dbReference type="HOGENOM" id="CLU_110672_0_0_7"/>
<accession>Q2LXL8</accession>
<organism evidence="2 3">
    <name type="scientific">Syntrophus aciditrophicus (strain SB)</name>
    <dbReference type="NCBI Taxonomy" id="56780"/>
    <lineage>
        <taxon>Bacteria</taxon>
        <taxon>Pseudomonadati</taxon>
        <taxon>Thermodesulfobacteriota</taxon>
        <taxon>Syntrophia</taxon>
        <taxon>Syntrophales</taxon>
        <taxon>Syntrophaceae</taxon>
        <taxon>Syntrophus</taxon>
    </lineage>
</organism>
<evidence type="ECO:0000313" key="2">
    <source>
        <dbReference type="EMBL" id="ABC78826.1"/>
    </source>
</evidence>
<sequence length="170" mass="19966">MERVSEFEDEKLRIRELMIDDFPDVFHIGEEIFTAEFSQSLYRTWDEFEITTLFNSDNELCLVAEVGGKIQGFALGTTVEKRNSPWKYGYLIWLGVREEAQKGEVGTRLFNEIKRRMKDQGARMIIIDTSADNEAALSFFQKMGFKDRQEHVFLSLNLTRRTKKPRKKKP</sequence>
<dbReference type="SUPFAM" id="SSF55729">
    <property type="entry name" value="Acyl-CoA N-acyltransferases (Nat)"/>
    <property type="match status" value="1"/>
</dbReference>
<reference evidence="2 3" key="1">
    <citation type="journal article" date="2007" name="Proc. Natl. Acad. Sci. U.S.A.">
        <title>The genome of Syntrophus aciditrophicus: life at the thermodynamic limit of microbial growth.</title>
        <authorList>
            <person name="McInerney M.J."/>
            <person name="Rohlin L."/>
            <person name="Mouttaki H."/>
            <person name="Kim U."/>
            <person name="Krupp R.S."/>
            <person name="Rios-Hernandez L."/>
            <person name="Sieber J."/>
            <person name="Struchtemeyer C.G."/>
            <person name="Bhattacharyya A."/>
            <person name="Campbell J.W."/>
            <person name="Gunsalus R.P."/>
        </authorList>
    </citation>
    <scope>NUCLEOTIDE SEQUENCE [LARGE SCALE GENOMIC DNA]</scope>
    <source>
        <strain evidence="2 3">SB</strain>
    </source>
</reference>
<dbReference type="PIRSF" id="PIRSF037663">
    <property type="entry name" value="Acetyltransf_GNAT_prd"/>
    <property type="match status" value="1"/>
</dbReference>
<dbReference type="eggNOG" id="COG0456">
    <property type="taxonomic scope" value="Bacteria"/>
</dbReference>
<dbReference type="KEGG" id="sat:SYN_00327"/>
<evidence type="ECO:0000313" key="3">
    <source>
        <dbReference type="Proteomes" id="UP000001933"/>
    </source>
</evidence>
<feature type="domain" description="N-acetyltransferase" evidence="1">
    <location>
        <begin position="12"/>
        <end position="161"/>
    </location>
</feature>
<dbReference type="OrthoDB" id="5506158at2"/>
<gene>
    <name evidence="2" type="ORF">SYN_00327</name>
</gene>
<dbReference type="InterPro" id="IPR016181">
    <property type="entry name" value="Acyl_CoA_acyltransferase"/>
</dbReference>
<dbReference type="PROSITE" id="PS51186">
    <property type="entry name" value="GNAT"/>
    <property type="match status" value="1"/>
</dbReference>
<proteinExistence type="predicted"/>
<dbReference type="EMBL" id="CP000252">
    <property type="protein sequence ID" value="ABC78826.1"/>
    <property type="molecule type" value="Genomic_DNA"/>
</dbReference>
<dbReference type="STRING" id="56780.SYN_00327"/>
<protein>
    <submittedName>
        <fullName evidence="2">Acetyltransferase, GNAT family</fullName>
    </submittedName>
</protein>
<dbReference type="AlphaFoldDB" id="Q2LXL8"/>
<dbReference type="Proteomes" id="UP000001933">
    <property type="component" value="Chromosome"/>
</dbReference>
<evidence type="ECO:0000259" key="1">
    <source>
        <dbReference type="PROSITE" id="PS51186"/>
    </source>
</evidence>
<dbReference type="Pfam" id="PF00583">
    <property type="entry name" value="Acetyltransf_1"/>
    <property type="match status" value="1"/>
</dbReference>
<dbReference type="GO" id="GO:0016747">
    <property type="term" value="F:acyltransferase activity, transferring groups other than amino-acyl groups"/>
    <property type="evidence" value="ECO:0007669"/>
    <property type="project" value="InterPro"/>
</dbReference>
<dbReference type="InterPro" id="IPR000182">
    <property type="entry name" value="GNAT_dom"/>
</dbReference>
<name>Q2LXL8_SYNAS</name>
<dbReference type="RefSeq" id="WP_011418842.1">
    <property type="nucleotide sequence ID" value="NC_007759.1"/>
</dbReference>
<dbReference type="CDD" id="cd04301">
    <property type="entry name" value="NAT_SF"/>
    <property type="match status" value="1"/>
</dbReference>